<evidence type="ECO:0000256" key="4">
    <source>
        <dbReference type="ARBA" id="ARBA00023136"/>
    </source>
</evidence>
<dbReference type="AlphaFoldDB" id="A0A1B7T9E1"/>
<dbReference type="GO" id="GO:0016020">
    <property type="term" value="C:membrane"/>
    <property type="evidence" value="ECO:0007669"/>
    <property type="project" value="UniProtKB-SubCell"/>
</dbReference>
<dbReference type="InterPro" id="IPR009644">
    <property type="entry name" value="FKTN/MNN4/W02B3.4-1"/>
</dbReference>
<dbReference type="PANTHER" id="PTHR15407">
    <property type="entry name" value="FUKUTIN-RELATED"/>
    <property type="match status" value="1"/>
</dbReference>
<keyword evidence="3 5" id="KW-1133">Transmembrane helix</keyword>
<evidence type="ECO:0000259" key="6">
    <source>
        <dbReference type="Pfam" id="PF04991"/>
    </source>
</evidence>
<gene>
    <name evidence="7" type="ORF">HANVADRAFT_75396</name>
</gene>
<name>A0A1B7T9E1_9ASCO</name>
<dbReference type="GO" id="GO:0009100">
    <property type="term" value="P:glycoprotein metabolic process"/>
    <property type="evidence" value="ECO:0007669"/>
    <property type="project" value="UniProtKB-ARBA"/>
</dbReference>
<accession>A0A1B7T9E1</accession>
<keyword evidence="8" id="KW-1185">Reference proteome</keyword>
<evidence type="ECO:0000256" key="5">
    <source>
        <dbReference type="SAM" id="Phobius"/>
    </source>
</evidence>
<feature type="domain" description="LicD/FKTN/FKRP nucleotidyltransferase" evidence="6">
    <location>
        <begin position="520"/>
        <end position="778"/>
    </location>
</feature>
<dbReference type="OrthoDB" id="444255at2759"/>
<dbReference type="Proteomes" id="UP000092321">
    <property type="component" value="Unassembled WGS sequence"/>
</dbReference>
<evidence type="ECO:0000313" key="8">
    <source>
        <dbReference type="Proteomes" id="UP000092321"/>
    </source>
</evidence>
<dbReference type="InterPro" id="IPR007074">
    <property type="entry name" value="LicD/FKTN/FKRP_NTP_transf"/>
</dbReference>
<evidence type="ECO:0000256" key="2">
    <source>
        <dbReference type="ARBA" id="ARBA00022692"/>
    </source>
</evidence>
<dbReference type="PANTHER" id="PTHR15407:SF28">
    <property type="entry name" value="RIBITOL-5-PHOSPHATE TRANSFERASE FKTN"/>
    <property type="match status" value="1"/>
</dbReference>
<dbReference type="Pfam" id="PF04991">
    <property type="entry name" value="LicD"/>
    <property type="match status" value="1"/>
</dbReference>
<comment type="caution">
    <text evidence="7">The sequence shown here is derived from an EMBL/GenBank/DDBJ whole genome shotgun (WGS) entry which is preliminary data.</text>
</comment>
<dbReference type="EMBL" id="LXPE01000138">
    <property type="protein sequence ID" value="OBA25337.1"/>
    <property type="molecule type" value="Genomic_DNA"/>
</dbReference>
<evidence type="ECO:0000256" key="3">
    <source>
        <dbReference type="ARBA" id="ARBA00022989"/>
    </source>
</evidence>
<keyword evidence="2 5" id="KW-0812">Transmembrane</keyword>
<comment type="subcellular location">
    <subcellularLocation>
        <location evidence="1">Membrane</location>
        <topology evidence="1">Single-pass membrane protein</topology>
    </subcellularLocation>
</comment>
<reference evidence="8" key="1">
    <citation type="journal article" date="2016" name="Proc. Natl. Acad. Sci. U.S.A.">
        <title>Comparative genomics of biotechnologically important yeasts.</title>
        <authorList>
            <person name="Riley R."/>
            <person name="Haridas S."/>
            <person name="Wolfe K.H."/>
            <person name="Lopes M.R."/>
            <person name="Hittinger C.T."/>
            <person name="Goeker M."/>
            <person name="Salamov A.A."/>
            <person name="Wisecaver J.H."/>
            <person name="Long T.M."/>
            <person name="Calvey C.H."/>
            <person name="Aerts A.L."/>
            <person name="Barry K.W."/>
            <person name="Choi C."/>
            <person name="Clum A."/>
            <person name="Coughlan A.Y."/>
            <person name="Deshpande S."/>
            <person name="Douglass A.P."/>
            <person name="Hanson S.J."/>
            <person name="Klenk H.-P."/>
            <person name="LaButti K.M."/>
            <person name="Lapidus A."/>
            <person name="Lindquist E.A."/>
            <person name="Lipzen A.M."/>
            <person name="Meier-Kolthoff J.P."/>
            <person name="Ohm R.A."/>
            <person name="Otillar R.P."/>
            <person name="Pangilinan J.L."/>
            <person name="Peng Y."/>
            <person name="Rokas A."/>
            <person name="Rosa C.A."/>
            <person name="Scheuner C."/>
            <person name="Sibirny A.A."/>
            <person name="Slot J.C."/>
            <person name="Stielow J.B."/>
            <person name="Sun H."/>
            <person name="Kurtzman C.P."/>
            <person name="Blackwell M."/>
            <person name="Grigoriev I.V."/>
            <person name="Jeffries T.W."/>
        </authorList>
    </citation>
    <scope>NUCLEOTIDE SEQUENCE [LARGE SCALE GENOMIC DNA]</scope>
    <source>
        <strain evidence="8">NRRL Y-1626</strain>
    </source>
</reference>
<protein>
    <recommendedName>
        <fullName evidence="6">LicD/FKTN/FKRP nucleotidyltransferase domain-containing protein</fullName>
    </recommendedName>
</protein>
<proteinExistence type="predicted"/>
<evidence type="ECO:0000256" key="1">
    <source>
        <dbReference type="ARBA" id="ARBA00004167"/>
    </source>
</evidence>
<keyword evidence="4 5" id="KW-0472">Membrane</keyword>
<sequence length="1022" mass="119758">MVATKYIPIKRKYRRIILAVLVSITIVLLLVLNNIGGINDSVVEYIPQIPISNPMSYFSDYYNEVEEEEVIDMKYPFNYKTFNEKHPYQSPYNTVIREMFSYLNDLDISEMISYEKANELIEYDLLDHKFSPLSFQHDAEEGEQDTFVMASEEKPYDTNPRFYWELLLLQYQQSVTTNNINKKNNNNNNNNKITDVNAVGEELNFVEFTWYDFVNNVEYNNYLRNIHYASNHGEMWDLVDCSFLNNEIFDVSIFKKMRNPVFFYDNELYSKSNFLKEHDKKMNKDDLKDYCLVLEDEKAMFGDSSFKNFAPKILQTKINFEVRPEVYHLQSMNRIFNSLDKPLSIGIINIQDNSFKQLFINKTNTVIAENYVTNGVFDKFKYKMNQDPQEIVSMFGNVEFEALSPIYTKHGSLYQIDDEDFVFDLEAKIKQLQHLEKSEGKTLTPNQKHYLQSLLNNYHSHYSSQSKYFLEASDVINTYGKGFHHDHRFYTSQISSNVATLKITILQGMLKTLTATLQSLGLVGWISHGNMYGWMYNGLPFIYDDDIDFQLPLKHMHLLAETFNQSVLLQDPRFGNGRYFLDFGNLGGRGHGNGKNNIDGRLIDVDTGLYIDITGLSFNNEVIDSKFYNQLRQFLGENDMSSLINEKDPSLSPFERMKPSEYAKIVEEEERLDFKIKQDLLLNLNKTLEEEIKALKSMDKKNKNPEDGSILDSNIDAYIHKLTADERFSVNKKIGLVTCKNRHFVNVNDYKTLIHTFYQQTPIILPSNYMDLLHNEYKIPKEFAFLEFEDYVFQPNLKTWMKKNYMTDAMHKTHLKPWNFATETTIESMISSLAINNTKDINSTLTLEETEILLFNMCDFENEITIDLERFSKVVELSNWATQFHQSEYRFKEMSILNGDIGANKSVIAPSYLNSSATLFNDIAKKMVYFEMHGEEKLYKDAFEFLKILQRLHDKEIYGYDMTQICRKHIFKTIQALEDSKFNEVSFLGEYNFVGKPVWEIPGVNVTEKMVDELIDHNIYLR</sequence>
<evidence type="ECO:0000313" key="7">
    <source>
        <dbReference type="EMBL" id="OBA25337.1"/>
    </source>
</evidence>
<organism evidence="7 8">
    <name type="scientific">Hanseniaspora valbyensis NRRL Y-1626</name>
    <dbReference type="NCBI Taxonomy" id="766949"/>
    <lineage>
        <taxon>Eukaryota</taxon>
        <taxon>Fungi</taxon>
        <taxon>Dikarya</taxon>
        <taxon>Ascomycota</taxon>
        <taxon>Saccharomycotina</taxon>
        <taxon>Saccharomycetes</taxon>
        <taxon>Saccharomycodales</taxon>
        <taxon>Saccharomycodaceae</taxon>
        <taxon>Hanseniaspora</taxon>
    </lineage>
</organism>
<feature type="transmembrane region" description="Helical" evidence="5">
    <location>
        <begin position="16"/>
        <end position="36"/>
    </location>
</feature>